<proteinExistence type="predicted"/>
<feature type="domain" description="GCVT N-terminal" evidence="3">
    <location>
        <begin position="34"/>
        <end position="250"/>
    </location>
</feature>
<keyword evidence="6" id="KW-1185">Reference proteome</keyword>
<dbReference type="GO" id="GO:0032259">
    <property type="term" value="P:methylation"/>
    <property type="evidence" value="ECO:0007669"/>
    <property type="project" value="UniProtKB-KW"/>
</dbReference>
<dbReference type="Proteomes" id="UP000236740">
    <property type="component" value="Unassembled WGS sequence"/>
</dbReference>
<reference evidence="4 7" key="2">
    <citation type="journal article" date="2019" name="Nat. Commun.">
        <title>A new type of DNA phosphorothioation-based antiviral system in archaea.</title>
        <authorList>
            <person name="Xiong L."/>
            <person name="Liu S."/>
            <person name="Chen S."/>
            <person name="Xiao Y."/>
            <person name="Zhu B."/>
            <person name="Gao Y."/>
            <person name="Zhang Y."/>
            <person name="Chen B."/>
            <person name="Luo J."/>
            <person name="Deng Z."/>
            <person name="Chen X."/>
            <person name="Wang L."/>
            <person name="Chen S."/>
        </authorList>
    </citation>
    <scope>NUCLEOTIDE SEQUENCE [LARGE SCALE GENOMIC DNA]</scope>
    <source>
        <strain evidence="4 7">CGMCC 1.10331</strain>
    </source>
</reference>
<dbReference type="GeneID" id="39857957"/>
<dbReference type="PANTHER" id="PTHR43757:SF2">
    <property type="entry name" value="AMINOMETHYLTRANSFERASE, MITOCHONDRIAL"/>
    <property type="match status" value="1"/>
</dbReference>
<dbReference type="PANTHER" id="PTHR43757">
    <property type="entry name" value="AMINOMETHYLTRANSFERASE"/>
    <property type="match status" value="1"/>
</dbReference>
<dbReference type="InterPro" id="IPR006222">
    <property type="entry name" value="GCVT_N"/>
</dbReference>
<dbReference type="Pfam" id="PF01571">
    <property type="entry name" value="GCV_T"/>
    <property type="match status" value="1"/>
</dbReference>
<dbReference type="GO" id="GO:0008168">
    <property type="term" value="F:methyltransferase activity"/>
    <property type="evidence" value="ECO:0007669"/>
    <property type="project" value="UniProtKB-KW"/>
</dbReference>
<feature type="compositionally biased region" description="Basic and acidic residues" evidence="2">
    <location>
        <begin position="421"/>
        <end position="431"/>
    </location>
</feature>
<dbReference type="EMBL" id="FNVN01000001">
    <property type="protein sequence ID" value="SEF51628.1"/>
    <property type="molecule type" value="Genomic_DNA"/>
</dbReference>
<dbReference type="KEGG" id="hlm:DV707_07675"/>
<dbReference type="SUPFAM" id="SSF103025">
    <property type="entry name" value="Folate-binding domain"/>
    <property type="match status" value="1"/>
</dbReference>
<feature type="binding site" evidence="1">
    <location>
        <position position="208"/>
    </location>
    <ligand>
        <name>substrate</name>
    </ligand>
</feature>
<organism evidence="5 6">
    <name type="scientific">Halobellus limi</name>
    <dbReference type="NCBI Taxonomy" id="699433"/>
    <lineage>
        <taxon>Archaea</taxon>
        <taxon>Methanobacteriati</taxon>
        <taxon>Methanobacteriota</taxon>
        <taxon>Stenosarchaea group</taxon>
        <taxon>Halobacteria</taxon>
        <taxon>Halobacteriales</taxon>
        <taxon>Haloferacaceae</taxon>
        <taxon>Halobellus</taxon>
    </lineage>
</organism>
<protein>
    <submittedName>
        <fullName evidence="4">Aminomethyl transferase family protein</fullName>
    </submittedName>
    <submittedName>
        <fullName evidence="5">Vanillate/3-O-methylgallate O-demethylase</fullName>
    </submittedName>
</protein>
<accession>A0A1H5SNT6</accession>
<sequence>MSERSLQDALESAGSPPELLRRNRGRHPYPVPSEHTNWIEEVRSWRETCSLSDLSHHQKDLYVRGPEALDVFADLGVNDFSGFEPGQAKQFVACNPNGYLIGDAILFYLDDEELKLTGTPIAPNWVEYNLEKGAYDAMSEADERYHDKDEPHKTFRYQLQGPNALDVMRDAVEGEIPDIPFFDFDEVTIAGVDAHALKHSMASNVGFEIWGPWEEHETVRDALVAAGEDHGLRQLGEKSYKAQGQEKGWIARPVPAIYGDEMAEYREWLPADSYEAISTLGGSFDADDVSEYYLNPIELGYERFVDFDHDFVGKEALRAMTEESQRKKVTLVWDDEDVLELFASLLREGETYKYFDLSMPYWAVFHYDEVLKGEETVGLSKYFGYTYNERAVLSLALVDEEYAEPGTEVTLVWGEPGGESENPKVESHEQTEITATVAPNPYVEAER</sequence>
<dbReference type="AlphaFoldDB" id="A0A1H5SNT6"/>
<dbReference type="InterPro" id="IPR027266">
    <property type="entry name" value="TrmE/GcvT-like"/>
</dbReference>
<gene>
    <name evidence="4" type="ORF">DV707_07675</name>
    <name evidence="5" type="ORF">SAMN04488133_0010</name>
</gene>
<dbReference type="InterPro" id="IPR028896">
    <property type="entry name" value="GcvT/YgfZ/DmdA"/>
</dbReference>
<keyword evidence="4" id="KW-0808">Transferase</keyword>
<evidence type="ECO:0000313" key="6">
    <source>
        <dbReference type="Proteomes" id="UP000236740"/>
    </source>
</evidence>
<evidence type="ECO:0000256" key="2">
    <source>
        <dbReference type="SAM" id="MobiDB-lite"/>
    </source>
</evidence>
<evidence type="ECO:0000313" key="5">
    <source>
        <dbReference type="EMBL" id="SEF51628.1"/>
    </source>
</evidence>
<dbReference type="RefSeq" id="WP_103989848.1">
    <property type="nucleotide sequence ID" value="NZ_CP031311.1"/>
</dbReference>
<evidence type="ECO:0000313" key="7">
    <source>
        <dbReference type="Proteomes" id="UP000296733"/>
    </source>
</evidence>
<dbReference type="EMBL" id="CP031311">
    <property type="protein sequence ID" value="QCC47549.1"/>
    <property type="molecule type" value="Genomic_DNA"/>
</dbReference>
<feature type="region of interest" description="Disordered" evidence="2">
    <location>
        <begin position="1"/>
        <end position="30"/>
    </location>
</feature>
<dbReference type="Gene3D" id="3.30.1360.120">
    <property type="entry name" value="Probable tRNA modification gtpase trme, domain 1"/>
    <property type="match status" value="1"/>
</dbReference>
<keyword evidence="5" id="KW-0489">Methyltransferase</keyword>
<dbReference type="Proteomes" id="UP000296733">
    <property type="component" value="Chromosome"/>
</dbReference>
<dbReference type="OrthoDB" id="2001at2157"/>
<evidence type="ECO:0000256" key="1">
    <source>
        <dbReference type="PIRSR" id="PIRSR006487-1"/>
    </source>
</evidence>
<evidence type="ECO:0000259" key="3">
    <source>
        <dbReference type="Pfam" id="PF01571"/>
    </source>
</evidence>
<evidence type="ECO:0000313" key="4">
    <source>
        <dbReference type="EMBL" id="QCC47549.1"/>
    </source>
</evidence>
<feature type="region of interest" description="Disordered" evidence="2">
    <location>
        <begin position="413"/>
        <end position="447"/>
    </location>
</feature>
<reference evidence="5 6" key="1">
    <citation type="submission" date="2016-10" db="EMBL/GenBank/DDBJ databases">
        <authorList>
            <person name="de Groot N.N."/>
        </authorList>
    </citation>
    <scope>NUCLEOTIDE SEQUENCE [LARGE SCALE GENOMIC DNA]</scope>
    <source>
        <strain evidence="5 6">CGMCC 1.10331</strain>
    </source>
</reference>
<name>A0A1H5SNT6_9EURY</name>